<keyword evidence="3" id="KW-1185">Reference proteome</keyword>
<feature type="domain" description="DUF4283" evidence="1">
    <location>
        <begin position="65"/>
        <end position="144"/>
    </location>
</feature>
<dbReference type="PANTHER" id="PTHR31286">
    <property type="entry name" value="GLYCINE-RICH CELL WALL STRUCTURAL PROTEIN 1.8-LIKE"/>
    <property type="match status" value="1"/>
</dbReference>
<protein>
    <recommendedName>
        <fullName evidence="1">DUF4283 domain-containing protein</fullName>
    </recommendedName>
</protein>
<evidence type="ECO:0000313" key="2">
    <source>
        <dbReference type="EMBL" id="KAK5846349.1"/>
    </source>
</evidence>
<evidence type="ECO:0000259" key="1">
    <source>
        <dbReference type="Pfam" id="PF14111"/>
    </source>
</evidence>
<dbReference type="EMBL" id="JARKNE010000001">
    <property type="protein sequence ID" value="KAK5846349.1"/>
    <property type="molecule type" value="Genomic_DNA"/>
</dbReference>
<dbReference type="InterPro" id="IPR025558">
    <property type="entry name" value="DUF4283"/>
</dbReference>
<proteinExistence type="predicted"/>
<comment type="caution">
    <text evidence="2">The sequence shown here is derived from an EMBL/GenBank/DDBJ whole genome shotgun (WGS) entry which is preliminary data.</text>
</comment>
<accession>A0ABR0R5A3</accession>
<dbReference type="Pfam" id="PF14111">
    <property type="entry name" value="DUF4283"/>
    <property type="match status" value="1"/>
</dbReference>
<sequence>MKVIQASATTISWKDKLMGNSINTTDSQKEEDFKLVVEDARKMIIDGILTITFSNRVHQIISRQMAWTVIVKLLEREISYLTMSNKLQEIWKIKQPLQIIDLENDYFSVKFQEDNVYLDALLRGPWTIFGHYLTIQSWTPAYSTDQVQPQNLMVWIRLLELPKGMYTKSLLRFIGSVVGSVAKIEQNIDNNVRGKFTWLAVYMDLEKPLVSKVKINEKI</sequence>
<dbReference type="InterPro" id="IPR040256">
    <property type="entry name" value="At4g02000-like"/>
</dbReference>
<dbReference type="Proteomes" id="UP001358586">
    <property type="component" value="Chromosome 1"/>
</dbReference>
<reference evidence="2 3" key="1">
    <citation type="submission" date="2023-03" db="EMBL/GenBank/DDBJ databases">
        <title>WGS of Gossypium arboreum.</title>
        <authorList>
            <person name="Yu D."/>
        </authorList>
    </citation>
    <scope>NUCLEOTIDE SEQUENCE [LARGE SCALE GENOMIC DNA]</scope>
    <source>
        <tissue evidence="2">Leaf</tissue>
    </source>
</reference>
<name>A0ABR0R5A3_GOSAR</name>
<dbReference type="PANTHER" id="PTHR31286:SF99">
    <property type="entry name" value="DUF4283 DOMAIN-CONTAINING PROTEIN"/>
    <property type="match status" value="1"/>
</dbReference>
<organism evidence="2 3">
    <name type="scientific">Gossypium arboreum</name>
    <name type="common">Tree cotton</name>
    <name type="synonym">Gossypium nanking</name>
    <dbReference type="NCBI Taxonomy" id="29729"/>
    <lineage>
        <taxon>Eukaryota</taxon>
        <taxon>Viridiplantae</taxon>
        <taxon>Streptophyta</taxon>
        <taxon>Embryophyta</taxon>
        <taxon>Tracheophyta</taxon>
        <taxon>Spermatophyta</taxon>
        <taxon>Magnoliopsida</taxon>
        <taxon>eudicotyledons</taxon>
        <taxon>Gunneridae</taxon>
        <taxon>Pentapetalae</taxon>
        <taxon>rosids</taxon>
        <taxon>malvids</taxon>
        <taxon>Malvales</taxon>
        <taxon>Malvaceae</taxon>
        <taxon>Malvoideae</taxon>
        <taxon>Gossypium</taxon>
    </lineage>
</organism>
<gene>
    <name evidence="2" type="ORF">PVK06_002634</name>
</gene>
<evidence type="ECO:0000313" key="3">
    <source>
        <dbReference type="Proteomes" id="UP001358586"/>
    </source>
</evidence>